<dbReference type="PANTHER" id="PTHR47623">
    <property type="entry name" value="OS09G0287300 PROTEIN"/>
    <property type="match status" value="1"/>
</dbReference>
<dbReference type="Gene3D" id="3.40.50.1240">
    <property type="entry name" value="Phosphoglycerate mutase-like"/>
    <property type="match status" value="1"/>
</dbReference>
<comment type="caution">
    <text evidence="1">The sequence shown here is derived from an EMBL/GenBank/DDBJ whole genome shotgun (WGS) entry which is preliminary data.</text>
</comment>
<proteinExistence type="predicted"/>
<accession>A0A7J7GCR6</accession>
<dbReference type="Proteomes" id="UP000593564">
    <property type="component" value="Unassembled WGS sequence"/>
</dbReference>
<evidence type="ECO:0000313" key="1">
    <source>
        <dbReference type="EMBL" id="KAF5937096.1"/>
    </source>
</evidence>
<name>A0A7J7GCR6_CAMSI</name>
<reference evidence="1 2" key="2">
    <citation type="submission" date="2020-07" db="EMBL/GenBank/DDBJ databases">
        <title>Genome assembly of wild tea tree DASZ reveals pedigree and selection history of tea varieties.</title>
        <authorList>
            <person name="Zhang W."/>
        </authorList>
    </citation>
    <scope>NUCLEOTIDE SEQUENCE [LARGE SCALE GENOMIC DNA]</scope>
    <source>
        <strain evidence="2">cv. G240</strain>
        <tissue evidence="1">Leaf</tissue>
    </source>
</reference>
<sequence length="156" mass="18088">HDRPLSKAGQVDAIEVSHKLQQLGWIPELILSRKRNRDRYNAVRTKETLKTMQEQVRGFLEAEVHFISSFYSIAAMNRQTAEHLQHAICKFSRDEILTVMCMGHNRGWEEAASMFSGTSIELKTCNAVWTFILIHNNSRSAKNFSRYKPRRICAIH</sequence>
<organism evidence="1 2">
    <name type="scientific">Camellia sinensis</name>
    <name type="common">Tea plant</name>
    <name type="synonym">Thea sinensis</name>
    <dbReference type="NCBI Taxonomy" id="4442"/>
    <lineage>
        <taxon>Eukaryota</taxon>
        <taxon>Viridiplantae</taxon>
        <taxon>Streptophyta</taxon>
        <taxon>Embryophyta</taxon>
        <taxon>Tracheophyta</taxon>
        <taxon>Spermatophyta</taxon>
        <taxon>Magnoliopsida</taxon>
        <taxon>eudicotyledons</taxon>
        <taxon>Gunneridae</taxon>
        <taxon>Pentapetalae</taxon>
        <taxon>asterids</taxon>
        <taxon>Ericales</taxon>
        <taxon>Theaceae</taxon>
        <taxon>Camellia</taxon>
    </lineage>
</organism>
<reference evidence="2" key="1">
    <citation type="journal article" date="2020" name="Nat. Commun.">
        <title>Genome assembly of wild tea tree DASZ reveals pedigree and selection history of tea varieties.</title>
        <authorList>
            <person name="Zhang W."/>
            <person name="Zhang Y."/>
            <person name="Qiu H."/>
            <person name="Guo Y."/>
            <person name="Wan H."/>
            <person name="Zhang X."/>
            <person name="Scossa F."/>
            <person name="Alseekh S."/>
            <person name="Zhang Q."/>
            <person name="Wang P."/>
            <person name="Xu L."/>
            <person name="Schmidt M.H."/>
            <person name="Jia X."/>
            <person name="Li D."/>
            <person name="Zhu A."/>
            <person name="Guo F."/>
            <person name="Chen W."/>
            <person name="Ni D."/>
            <person name="Usadel B."/>
            <person name="Fernie A.R."/>
            <person name="Wen W."/>
        </authorList>
    </citation>
    <scope>NUCLEOTIDE SEQUENCE [LARGE SCALE GENOMIC DNA]</scope>
    <source>
        <strain evidence="2">cv. G240</strain>
    </source>
</reference>
<feature type="non-terminal residue" evidence="1">
    <location>
        <position position="156"/>
    </location>
</feature>
<dbReference type="AlphaFoldDB" id="A0A7J7GCR6"/>
<evidence type="ECO:0000313" key="2">
    <source>
        <dbReference type="Proteomes" id="UP000593564"/>
    </source>
</evidence>
<dbReference type="InterPro" id="IPR029033">
    <property type="entry name" value="His_PPase_superfam"/>
</dbReference>
<keyword evidence="2" id="KW-1185">Reference proteome</keyword>
<dbReference type="PANTHER" id="PTHR47623:SF1">
    <property type="entry name" value="OS09G0287300 PROTEIN"/>
    <property type="match status" value="1"/>
</dbReference>
<dbReference type="EMBL" id="JACBKZ010000012">
    <property type="protein sequence ID" value="KAF5937096.1"/>
    <property type="molecule type" value="Genomic_DNA"/>
</dbReference>
<gene>
    <name evidence="1" type="ORF">HYC85_024602</name>
</gene>
<protein>
    <submittedName>
        <fullName evidence="1">Uncharacterized protein</fullName>
    </submittedName>
</protein>